<dbReference type="InterPro" id="IPR029028">
    <property type="entry name" value="Alpha/beta_knot_MTases"/>
</dbReference>
<feature type="non-terminal residue" evidence="16">
    <location>
        <position position="1"/>
    </location>
</feature>
<evidence type="ECO:0000256" key="10">
    <source>
        <dbReference type="ARBA" id="ARBA00022691"/>
    </source>
</evidence>
<evidence type="ECO:0000256" key="5">
    <source>
        <dbReference type="ARBA" id="ARBA00012807"/>
    </source>
</evidence>
<proteinExistence type="inferred from homology"/>
<dbReference type="GO" id="GO:0005829">
    <property type="term" value="C:cytosol"/>
    <property type="evidence" value="ECO:0007669"/>
    <property type="project" value="TreeGrafter"/>
</dbReference>
<evidence type="ECO:0000256" key="2">
    <source>
        <dbReference type="ARBA" id="ARBA00004496"/>
    </source>
</evidence>
<sequence length="264" mass="28696">VWTGIISIFPNLIRTVLKDGVVGRAIARGDLGLTMFDPRDYAKDAHRTVDDRPFGGGPGMVMMAGPLSASVSEARRLCPTENPVTVYLSPQGTTFTQSLAKEFATLPGLVLVAGRYEGVDERFIEREIDLELSIGDFVLSGGELAAMVVLDAVARLLPGVVGNPDSIKSESHMDGLLDFPHYTRPREFDGNGVPDVLLQGDHSAIEEWRQKQALYRTWMKRPDMLLGKELNEVERAMLVDVIDGLGKTLSPSVGEEGDGVDASE</sequence>
<evidence type="ECO:0000256" key="7">
    <source>
        <dbReference type="ARBA" id="ARBA00022490"/>
    </source>
</evidence>
<comment type="subcellular location">
    <subcellularLocation>
        <location evidence="2">Cytoplasm</location>
    </subcellularLocation>
</comment>
<dbReference type="GO" id="GO:0002939">
    <property type="term" value="P:tRNA N1-guanine methylation"/>
    <property type="evidence" value="ECO:0007669"/>
    <property type="project" value="TreeGrafter"/>
</dbReference>
<dbReference type="FunFam" id="1.10.1270.20:FF:000001">
    <property type="entry name" value="tRNA (guanine-N(1)-)-methyltransferase"/>
    <property type="match status" value="1"/>
</dbReference>
<evidence type="ECO:0000256" key="13">
    <source>
        <dbReference type="ARBA" id="ARBA00033392"/>
    </source>
</evidence>
<dbReference type="Gene3D" id="3.40.1280.10">
    <property type="match status" value="1"/>
</dbReference>
<evidence type="ECO:0000256" key="9">
    <source>
        <dbReference type="ARBA" id="ARBA00022679"/>
    </source>
</evidence>
<evidence type="ECO:0000256" key="4">
    <source>
        <dbReference type="ARBA" id="ARBA00011738"/>
    </source>
</evidence>
<dbReference type="InterPro" id="IPR023148">
    <property type="entry name" value="tRNA_m1G_MeTrfase_C_sf"/>
</dbReference>
<keyword evidence="8" id="KW-0489">Methyltransferase</keyword>
<dbReference type="CDD" id="cd18080">
    <property type="entry name" value="TrmD-like"/>
    <property type="match status" value="1"/>
</dbReference>
<accession>A0A381P5P5</accession>
<dbReference type="AlphaFoldDB" id="A0A381P5P5"/>
<evidence type="ECO:0000256" key="6">
    <source>
        <dbReference type="ARBA" id="ARBA00014679"/>
    </source>
</evidence>
<comment type="similarity">
    <text evidence="3">Belongs to the RNA methyltransferase TrmD family.</text>
</comment>
<keyword evidence="9" id="KW-0808">Transferase</keyword>
<dbReference type="HAMAP" id="MF_00605">
    <property type="entry name" value="TrmD"/>
    <property type="match status" value="1"/>
</dbReference>
<comment type="subunit">
    <text evidence="4">Homodimer.</text>
</comment>
<dbReference type="Pfam" id="PF01746">
    <property type="entry name" value="tRNA_m1G_MT"/>
    <property type="match status" value="1"/>
</dbReference>
<name>A0A381P5P5_9ZZZZ</name>
<protein>
    <recommendedName>
        <fullName evidence="6">tRNA (guanine-N(1)-)-methyltransferase</fullName>
        <ecNumber evidence="5">2.1.1.228</ecNumber>
    </recommendedName>
    <alternativeName>
        <fullName evidence="12">M1G-methyltransferase</fullName>
    </alternativeName>
    <alternativeName>
        <fullName evidence="13">tRNA [GM37] methyltransferase</fullName>
    </alternativeName>
</protein>
<evidence type="ECO:0000256" key="1">
    <source>
        <dbReference type="ARBA" id="ARBA00002634"/>
    </source>
</evidence>
<dbReference type="EMBL" id="UINC01000817">
    <property type="protein sequence ID" value="SUZ61629.1"/>
    <property type="molecule type" value="Genomic_DNA"/>
</dbReference>
<evidence type="ECO:0000313" key="16">
    <source>
        <dbReference type="EMBL" id="SUZ61629.1"/>
    </source>
</evidence>
<keyword evidence="11" id="KW-0819">tRNA processing</keyword>
<dbReference type="PIRSF" id="PIRSF000386">
    <property type="entry name" value="tRNA_mtase"/>
    <property type="match status" value="1"/>
</dbReference>
<dbReference type="SUPFAM" id="SSF75217">
    <property type="entry name" value="alpha/beta knot"/>
    <property type="match status" value="1"/>
</dbReference>
<evidence type="ECO:0000256" key="8">
    <source>
        <dbReference type="ARBA" id="ARBA00022603"/>
    </source>
</evidence>
<evidence type="ECO:0000256" key="11">
    <source>
        <dbReference type="ARBA" id="ARBA00022694"/>
    </source>
</evidence>
<dbReference type="PANTHER" id="PTHR46417:SF1">
    <property type="entry name" value="TRNA (GUANINE-N(1)-)-METHYLTRANSFERASE"/>
    <property type="match status" value="1"/>
</dbReference>
<dbReference type="NCBIfam" id="NF000648">
    <property type="entry name" value="PRK00026.1"/>
    <property type="match status" value="1"/>
</dbReference>
<evidence type="ECO:0000256" key="3">
    <source>
        <dbReference type="ARBA" id="ARBA00007630"/>
    </source>
</evidence>
<dbReference type="Gene3D" id="1.10.1270.20">
    <property type="entry name" value="tRNA(m1g37)methyltransferase, domain 2"/>
    <property type="match status" value="1"/>
</dbReference>
<dbReference type="InterPro" id="IPR029026">
    <property type="entry name" value="tRNA_m1G_MTases_N"/>
</dbReference>
<reference evidence="16" key="1">
    <citation type="submission" date="2018-05" db="EMBL/GenBank/DDBJ databases">
        <authorList>
            <person name="Lanie J.A."/>
            <person name="Ng W.-L."/>
            <person name="Kazmierczak K.M."/>
            <person name="Andrzejewski T.M."/>
            <person name="Davidsen T.M."/>
            <person name="Wayne K.J."/>
            <person name="Tettelin H."/>
            <person name="Glass J.I."/>
            <person name="Rusch D."/>
            <person name="Podicherti R."/>
            <person name="Tsui H.-C.T."/>
            <person name="Winkler M.E."/>
        </authorList>
    </citation>
    <scope>NUCLEOTIDE SEQUENCE</scope>
</reference>
<dbReference type="EC" id="2.1.1.228" evidence="5"/>
<dbReference type="PANTHER" id="PTHR46417">
    <property type="entry name" value="TRNA (GUANINE-N(1)-)-METHYLTRANSFERASE"/>
    <property type="match status" value="1"/>
</dbReference>
<keyword evidence="10" id="KW-0949">S-adenosyl-L-methionine</keyword>
<gene>
    <name evidence="16" type="ORF">METZ01_LOCUS14483</name>
</gene>
<comment type="function">
    <text evidence="1">Specifically methylates guanosine-37 in various tRNAs.</text>
</comment>
<comment type="catalytic activity">
    <reaction evidence="14">
        <text>guanosine(37) in tRNA + S-adenosyl-L-methionine = N(1)-methylguanosine(37) in tRNA + S-adenosyl-L-homocysteine + H(+)</text>
        <dbReference type="Rhea" id="RHEA:36899"/>
        <dbReference type="Rhea" id="RHEA-COMP:10145"/>
        <dbReference type="Rhea" id="RHEA-COMP:10147"/>
        <dbReference type="ChEBI" id="CHEBI:15378"/>
        <dbReference type="ChEBI" id="CHEBI:57856"/>
        <dbReference type="ChEBI" id="CHEBI:59789"/>
        <dbReference type="ChEBI" id="CHEBI:73542"/>
        <dbReference type="ChEBI" id="CHEBI:74269"/>
        <dbReference type="EC" id="2.1.1.228"/>
    </reaction>
</comment>
<dbReference type="NCBIfam" id="TIGR00088">
    <property type="entry name" value="trmD"/>
    <property type="match status" value="1"/>
</dbReference>
<dbReference type="InterPro" id="IPR002649">
    <property type="entry name" value="tRNA_m1G_MeTrfase_TrmD"/>
</dbReference>
<evidence type="ECO:0000256" key="14">
    <source>
        <dbReference type="ARBA" id="ARBA00047783"/>
    </source>
</evidence>
<evidence type="ECO:0000259" key="15">
    <source>
        <dbReference type="Pfam" id="PF01746"/>
    </source>
</evidence>
<dbReference type="FunFam" id="3.40.1280.10:FF:000001">
    <property type="entry name" value="tRNA (guanine-N(1)-)-methyltransferase"/>
    <property type="match status" value="1"/>
</dbReference>
<organism evidence="16">
    <name type="scientific">marine metagenome</name>
    <dbReference type="NCBI Taxonomy" id="408172"/>
    <lineage>
        <taxon>unclassified sequences</taxon>
        <taxon>metagenomes</taxon>
        <taxon>ecological metagenomes</taxon>
    </lineage>
</organism>
<evidence type="ECO:0000256" key="12">
    <source>
        <dbReference type="ARBA" id="ARBA00029736"/>
    </source>
</evidence>
<keyword evidence="7" id="KW-0963">Cytoplasm</keyword>
<feature type="domain" description="tRNA methyltransferase TRMD/TRM10-type" evidence="15">
    <location>
        <begin position="3"/>
        <end position="225"/>
    </location>
</feature>
<dbReference type="GO" id="GO:0052906">
    <property type="term" value="F:tRNA (guanine(37)-N1)-methyltransferase activity"/>
    <property type="evidence" value="ECO:0007669"/>
    <property type="project" value="UniProtKB-EC"/>
</dbReference>
<dbReference type="InterPro" id="IPR016009">
    <property type="entry name" value="tRNA_MeTrfase_TRMD/TRM10"/>
</dbReference>